<dbReference type="RefSeq" id="WP_165614884.1">
    <property type="nucleotide sequence ID" value="NZ_FQWL01000003.1"/>
</dbReference>
<dbReference type="InterPro" id="IPR037066">
    <property type="entry name" value="Plug_dom_sf"/>
</dbReference>
<dbReference type="STRING" id="570519.SAMN04488116_2098"/>
<keyword evidence="7" id="KW-1185">Reference proteome</keyword>
<keyword evidence="2" id="KW-0472">Membrane</keyword>
<dbReference type="InterPro" id="IPR041700">
    <property type="entry name" value="OMP_b-brl_3"/>
</dbReference>
<dbReference type="EMBL" id="FQWL01000003">
    <property type="protein sequence ID" value="SHG68746.1"/>
    <property type="molecule type" value="Genomic_DNA"/>
</dbReference>
<dbReference type="Gene3D" id="2.40.170.20">
    <property type="entry name" value="TonB-dependent receptor, beta-barrel domain"/>
    <property type="match status" value="1"/>
</dbReference>
<keyword evidence="6" id="KW-0675">Receptor</keyword>
<name>A0A1M5LUS3_9FLAO</name>
<dbReference type="Gene3D" id="2.170.130.10">
    <property type="entry name" value="TonB-dependent receptor, plug domain"/>
    <property type="match status" value="1"/>
</dbReference>
<dbReference type="Gene3D" id="2.60.40.1120">
    <property type="entry name" value="Carboxypeptidase-like, regulatory domain"/>
    <property type="match status" value="1"/>
</dbReference>
<dbReference type="AlphaFoldDB" id="A0A1M5LUS3"/>
<feature type="domain" description="TonB-dependent receptor plug" evidence="4">
    <location>
        <begin position="141"/>
        <end position="218"/>
    </location>
</feature>
<organism evidence="6 7">
    <name type="scientific">Flagellimonas flava</name>
    <dbReference type="NCBI Taxonomy" id="570519"/>
    <lineage>
        <taxon>Bacteria</taxon>
        <taxon>Pseudomonadati</taxon>
        <taxon>Bacteroidota</taxon>
        <taxon>Flavobacteriia</taxon>
        <taxon>Flavobacteriales</taxon>
        <taxon>Flavobacteriaceae</taxon>
        <taxon>Flagellimonas</taxon>
    </lineage>
</organism>
<protein>
    <submittedName>
        <fullName evidence="6">Outer membrane receptor for ferrienterochelin and colicins</fullName>
    </submittedName>
</protein>
<dbReference type="InterPro" id="IPR012910">
    <property type="entry name" value="Plug_dom"/>
</dbReference>
<gene>
    <name evidence="6" type="ORF">SAMN04488116_2098</name>
</gene>
<dbReference type="SUPFAM" id="SSF49464">
    <property type="entry name" value="Carboxypeptidase regulatory domain-like"/>
    <property type="match status" value="1"/>
</dbReference>
<dbReference type="Pfam" id="PF14905">
    <property type="entry name" value="OMP_b-brl_3"/>
    <property type="match status" value="1"/>
</dbReference>
<dbReference type="Pfam" id="PF07715">
    <property type="entry name" value="Plug"/>
    <property type="match status" value="1"/>
</dbReference>
<comment type="subcellular location">
    <subcellularLocation>
        <location evidence="1">Cell outer membrane</location>
    </subcellularLocation>
</comment>
<evidence type="ECO:0000259" key="4">
    <source>
        <dbReference type="Pfam" id="PF07715"/>
    </source>
</evidence>
<keyword evidence="3" id="KW-0998">Cell outer membrane</keyword>
<dbReference type="Pfam" id="PF13620">
    <property type="entry name" value="CarboxypepD_reg"/>
    <property type="match status" value="1"/>
</dbReference>
<proteinExistence type="predicted"/>
<reference evidence="7" key="1">
    <citation type="submission" date="2016-11" db="EMBL/GenBank/DDBJ databases">
        <authorList>
            <person name="Varghese N."/>
            <person name="Submissions S."/>
        </authorList>
    </citation>
    <scope>NUCLEOTIDE SEQUENCE [LARGE SCALE GENOMIC DNA]</scope>
    <source>
        <strain evidence="7">DSM 22638</strain>
    </source>
</reference>
<dbReference type="Proteomes" id="UP000184532">
    <property type="component" value="Unassembled WGS sequence"/>
</dbReference>
<evidence type="ECO:0000256" key="3">
    <source>
        <dbReference type="ARBA" id="ARBA00023237"/>
    </source>
</evidence>
<dbReference type="InterPro" id="IPR036942">
    <property type="entry name" value="Beta-barrel_TonB_sf"/>
</dbReference>
<dbReference type="GO" id="GO:0009279">
    <property type="term" value="C:cell outer membrane"/>
    <property type="evidence" value="ECO:0007669"/>
    <property type="project" value="UniProtKB-SubCell"/>
</dbReference>
<dbReference type="InterPro" id="IPR008969">
    <property type="entry name" value="CarboxyPept-like_regulatory"/>
</dbReference>
<evidence type="ECO:0000313" key="7">
    <source>
        <dbReference type="Proteomes" id="UP000184532"/>
    </source>
</evidence>
<evidence type="ECO:0000259" key="5">
    <source>
        <dbReference type="Pfam" id="PF14905"/>
    </source>
</evidence>
<evidence type="ECO:0000313" key="6">
    <source>
        <dbReference type="EMBL" id="SHG68746.1"/>
    </source>
</evidence>
<evidence type="ECO:0000256" key="1">
    <source>
        <dbReference type="ARBA" id="ARBA00004442"/>
    </source>
</evidence>
<dbReference type="SUPFAM" id="SSF56935">
    <property type="entry name" value="Porins"/>
    <property type="match status" value="1"/>
</dbReference>
<evidence type="ECO:0000256" key="2">
    <source>
        <dbReference type="ARBA" id="ARBA00023136"/>
    </source>
</evidence>
<feature type="domain" description="Outer membrane protein beta-barrel" evidence="5">
    <location>
        <begin position="371"/>
        <end position="761"/>
    </location>
</feature>
<sequence>MRYIVVSIFFLWSIIANGQSFGSISGSVKDKITNLPLAFASVVLKNNQEKVLTGTITDGKGIFQFTELAPGTYLLEIEFIGYTTQLVPVTLNDKQNVELPSLFLSESAEILEGVTITAEKSTIEQRLDRKVVNVGKDLISQGPSAIDLMNNLPSVNVGSDGNISFRGSENVRILIDGKLSNLENPADALQQIPSNSIKKIELITNPSAKYNPDGLNGIINIVLKKTSQEGWNVAFSANSIIAQRERYNSNVSLNFKPNKTNFYLEYSNGFGDQITDGVVNRFDLNSNQITRNVNNRESNVIRLGADFYPSKNTIFSFFTNQNFYNAAFDGQKDVVFEEAPVNDFALDDFLTRNNHTQNYNTVYKWLIDGASHFLEFETNYNLFTSDLTNDFVFLGNTSVPSYIETVDDTRSVFTLNLDYSLALGDKSKLEVGGEGRINRIENEYSSTNNQLQNSVFTYDRDIFSSYFIYSTSLGKFKLNLGSRFERYLVDAQFDQEQSVAEVVNQELFNVFPSLFISYQDSEESPHQYQLSYGRRIERPSFNQVNPIRQTTTPQILATGNLSLLPQFSNTLEANYLYRFDKGSISSGVFYRRIQDEINRTGIFDQEDPNLLRLSYDNFESNDAIGVELGSNLRITQWWRTNINLEFYNRQQRGSIEGEAVEVQNSLTNIKWTHNFTLGKNISASLFGFYSGPQEILQYRLKSNYFLNTGLRYNFAKGKGSLSINANDILGTRRFAFRTFRTVFQEGEFLRDTQQIFFGLSYRLGGKLSSLSRKKRNSNIKADRFL</sequence>
<accession>A0A1M5LUS3</accession>